<comment type="similarity">
    <text evidence="1 5">Belongs to the universal ribosomal protein uL4 family.</text>
</comment>
<dbReference type="PANTHER" id="PTHR10746">
    <property type="entry name" value="50S RIBOSOMAL PROTEIN L4"/>
    <property type="match status" value="1"/>
</dbReference>
<evidence type="ECO:0000256" key="3">
    <source>
        <dbReference type="ARBA" id="ARBA00023274"/>
    </source>
</evidence>
<keyword evidence="2 5" id="KW-0689">Ribosomal protein</keyword>
<dbReference type="PANTHER" id="PTHR10746:SF6">
    <property type="entry name" value="LARGE RIBOSOMAL SUBUNIT PROTEIN UL4M"/>
    <property type="match status" value="1"/>
</dbReference>
<keyword evidence="8" id="KW-1185">Reference proteome</keyword>
<keyword evidence="3 5" id="KW-0687">Ribonucleoprotein</keyword>
<accession>A0ABT9DET7</accession>
<evidence type="ECO:0000256" key="2">
    <source>
        <dbReference type="ARBA" id="ARBA00022980"/>
    </source>
</evidence>
<dbReference type="HAMAP" id="MF_01328_B">
    <property type="entry name" value="Ribosomal_uL4_B"/>
    <property type="match status" value="1"/>
</dbReference>
<dbReference type="EMBL" id="JAOSID010000004">
    <property type="protein sequence ID" value="MDO8168126.1"/>
    <property type="molecule type" value="Genomic_DNA"/>
</dbReference>
<comment type="subunit">
    <text evidence="5">Part of the 50S ribosomal subunit.</text>
</comment>
<dbReference type="InterPro" id="IPR013005">
    <property type="entry name" value="Ribosomal_uL4-like"/>
</dbReference>
<evidence type="ECO:0000256" key="4">
    <source>
        <dbReference type="ARBA" id="ARBA00035244"/>
    </source>
</evidence>
<dbReference type="NCBIfam" id="TIGR03953">
    <property type="entry name" value="rplD_bact"/>
    <property type="match status" value="1"/>
</dbReference>
<organism evidence="7 8">
    <name type="scientific">Candidatus Phytoplasma melaleucae</name>
    <dbReference type="NCBI Taxonomy" id="2982630"/>
    <lineage>
        <taxon>Bacteria</taxon>
        <taxon>Bacillati</taxon>
        <taxon>Mycoplasmatota</taxon>
        <taxon>Mollicutes</taxon>
        <taxon>Acholeplasmatales</taxon>
        <taxon>Acholeplasmataceae</taxon>
        <taxon>Candidatus Phytoplasma</taxon>
    </lineage>
</organism>
<keyword evidence="5" id="KW-0694">RNA-binding</keyword>
<evidence type="ECO:0000313" key="8">
    <source>
        <dbReference type="Proteomes" id="UP001172036"/>
    </source>
</evidence>
<comment type="caution">
    <text evidence="7">The sequence shown here is derived from an EMBL/GenBank/DDBJ whole genome shotgun (WGS) entry which is preliminary data.</text>
</comment>
<dbReference type="Pfam" id="PF00573">
    <property type="entry name" value="Ribosomal_L4"/>
    <property type="match status" value="1"/>
</dbReference>
<name>A0ABT9DET7_9MOLU</name>
<evidence type="ECO:0000256" key="5">
    <source>
        <dbReference type="HAMAP-Rule" id="MF_01328"/>
    </source>
</evidence>
<gene>
    <name evidence="5 7" type="primary">rplD</name>
    <name evidence="7" type="ORF">OC680_01340</name>
</gene>
<dbReference type="Gene3D" id="3.40.1370.10">
    <property type="match status" value="1"/>
</dbReference>
<dbReference type="InterPro" id="IPR023574">
    <property type="entry name" value="Ribosomal_uL4_dom_sf"/>
</dbReference>
<reference evidence="7 8" key="1">
    <citation type="journal article" date="2023" name="Int. J. Syst. Evol. Microbiol.">
        <title>The observation of taxonomic boundaries for the 16SrII and 16SrXXV phytoplasmas using genome-based delimitation.</title>
        <authorList>
            <person name="Rodrigues Jardim B."/>
            <person name="Tran-Nguyen L.T.T."/>
            <person name="Gambley C."/>
            <person name="Al-Sadi A.M."/>
            <person name="Al-Subhi A.M."/>
            <person name="Foissac X."/>
            <person name="Salar P."/>
            <person name="Cai H."/>
            <person name="Yang J.Y."/>
            <person name="Davis R."/>
            <person name="Jones L."/>
            <person name="Rodoni B."/>
            <person name="Constable F.E."/>
        </authorList>
    </citation>
    <scope>NUCLEOTIDE SEQUENCE [LARGE SCALE GENOMIC DNA]</scope>
    <source>
        <strain evidence="7">BAWM-155c</strain>
    </source>
</reference>
<evidence type="ECO:0000256" key="6">
    <source>
        <dbReference type="SAM" id="MobiDB-lite"/>
    </source>
</evidence>
<comment type="function">
    <text evidence="5">One of the primary rRNA binding proteins, this protein initially binds near the 5'-end of the 23S rRNA. It is important during the early stages of 50S assembly. It makes multiple contacts with different domains of the 23S rRNA in the assembled 50S subunit and ribosome.</text>
</comment>
<evidence type="ECO:0000256" key="1">
    <source>
        <dbReference type="ARBA" id="ARBA00010528"/>
    </source>
</evidence>
<sequence>MLKYKMLNMSGQLCQEIFLPKEVFGIKPNQQVLYDVINKQKAAQRHGNHKTKSRSEVSGGGRKPWPQKGTGKSRQGTIRSPIWTGGGHTFALKKRDYDFKVNYKVRKLALNSAFSFHTKRKSLIILDLLYLQTSKTKEIKNILKQLHVADKILIIVRELNDNLVRATNNLPQVILESCSHVSVYEILNAKYLLMTQDAINYFEKVQQND</sequence>
<evidence type="ECO:0000313" key="7">
    <source>
        <dbReference type="EMBL" id="MDO8168126.1"/>
    </source>
</evidence>
<comment type="function">
    <text evidence="5">Forms part of the polypeptide exit tunnel.</text>
</comment>
<proteinExistence type="inferred from homology"/>
<dbReference type="Proteomes" id="UP001172036">
    <property type="component" value="Unassembled WGS sequence"/>
</dbReference>
<dbReference type="InterPro" id="IPR002136">
    <property type="entry name" value="Ribosomal_uL4"/>
</dbReference>
<feature type="compositionally biased region" description="Basic residues" evidence="6">
    <location>
        <begin position="42"/>
        <end position="52"/>
    </location>
</feature>
<protein>
    <recommendedName>
        <fullName evidence="4 5">Large ribosomal subunit protein uL4</fullName>
    </recommendedName>
</protein>
<dbReference type="GO" id="GO:0005840">
    <property type="term" value="C:ribosome"/>
    <property type="evidence" value="ECO:0007669"/>
    <property type="project" value="UniProtKB-KW"/>
</dbReference>
<dbReference type="RefSeq" id="WP_304515329.1">
    <property type="nucleotide sequence ID" value="NZ_JAOSID010000004.1"/>
</dbReference>
<keyword evidence="5" id="KW-0699">rRNA-binding</keyword>
<dbReference type="SUPFAM" id="SSF52166">
    <property type="entry name" value="Ribosomal protein L4"/>
    <property type="match status" value="1"/>
</dbReference>
<feature type="region of interest" description="Disordered" evidence="6">
    <location>
        <begin position="41"/>
        <end position="78"/>
    </location>
</feature>